<organism evidence="2 3">
    <name type="scientific">Cardiocondyla obscurior</name>
    <dbReference type="NCBI Taxonomy" id="286306"/>
    <lineage>
        <taxon>Eukaryota</taxon>
        <taxon>Metazoa</taxon>
        <taxon>Ecdysozoa</taxon>
        <taxon>Arthropoda</taxon>
        <taxon>Hexapoda</taxon>
        <taxon>Insecta</taxon>
        <taxon>Pterygota</taxon>
        <taxon>Neoptera</taxon>
        <taxon>Endopterygota</taxon>
        <taxon>Hymenoptera</taxon>
        <taxon>Apocrita</taxon>
        <taxon>Aculeata</taxon>
        <taxon>Formicoidea</taxon>
        <taxon>Formicidae</taxon>
        <taxon>Myrmicinae</taxon>
        <taxon>Cardiocondyla</taxon>
    </lineage>
</organism>
<protein>
    <submittedName>
        <fullName evidence="2">Uncharacterized protein</fullName>
    </submittedName>
</protein>
<feature type="compositionally biased region" description="Basic and acidic residues" evidence="1">
    <location>
        <begin position="184"/>
        <end position="199"/>
    </location>
</feature>
<evidence type="ECO:0000313" key="3">
    <source>
        <dbReference type="Proteomes" id="UP001430953"/>
    </source>
</evidence>
<feature type="region of interest" description="Disordered" evidence="1">
    <location>
        <begin position="105"/>
        <end position="208"/>
    </location>
</feature>
<accession>A0AAW2ET82</accession>
<evidence type="ECO:0000256" key="1">
    <source>
        <dbReference type="SAM" id="MobiDB-lite"/>
    </source>
</evidence>
<keyword evidence="3" id="KW-1185">Reference proteome</keyword>
<feature type="compositionally biased region" description="Low complexity" evidence="1">
    <location>
        <begin position="13"/>
        <end position="25"/>
    </location>
</feature>
<feature type="compositionally biased region" description="Acidic residues" evidence="1">
    <location>
        <begin position="123"/>
        <end position="157"/>
    </location>
</feature>
<feature type="compositionally biased region" description="Basic and acidic residues" evidence="1">
    <location>
        <begin position="158"/>
        <end position="175"/>
    </location>
</feature>
<feature type="region of interest" description="Disordered" evidence="1">
    <location>
        <begin position="1"/>
        <end position="25"/>
    </location>
</feature>
<name>A0AAW2ET82_9HYME</name>
<comment type="caution">
    <text evidence="2">The sequence shown here is derived from an EMBL/GenBank/DDBJ whole genome shotgun (WGS) entry which is preliminary data.</text>
</comment>
<evidence type="ECO:0000313" key="2">
    <source>
        <dbReference type="EMBL" id="KAL0106013.1"/>
    </source>
</evidence>
<reference evidence="2 3" key="1">
    <citation type="submission" date="2023-03" db="EMBL/GenBank/DDBJ databases">
        <title>High recombination rates correlate with genetic variation in Cardiocondyla obscurior ants.</title>
        <authorList>
            <person name="Errbii M."/>
        </authorList>
    </citation>
    <scope>NUCLEOTIDE SEQUENCE [LARGE SCALE GENOMIC DNA]</scope>
    <source>
        <strain evidence="2">Alpha-2009</strain>
        <tissue evidence="2">Whole body</tissue>
    </source>
</reference>
<dbReference type="EMBL" id="JADYXP020000018">
    <property type="protein sequence ID" value="KAL0106013.1"/>
    <property type="molecule type" value="Genomic_DNA"/>
</dbReference>
<proteinExistence type="predicted"/>
<dbReference type="AlphaFoldDB" id="A0AAW2ET82"/>
<gene>
    <name evidence="2" type="ORF">PUN28_016024</name>
</gene>
<dbReference type="Proteomes" id="UP001430953">
    <property type="component" value="Unassembled WGS sequence"/>
</dbReference>
<sequence length="234" mass="24845">MQGGTGEGGKLKTTTAATTTSTTTTAAAKSPLWARVYRDDDSVATLQIARQCLGLGELLGGAQAESTEIVSAGAGNPKASVARIKVAGRFPACETVSLLPEGRTRTHVGRCGSDKKSFTAAGLEEETDGGDGDDDDDDNDDSRDVDGAEDCVNDDEEEIKRPRQQKEEEKKRVSEARGGGGGGGERRRIVAARHTEQGQKAKPTRQAGRRALARCRAALYYTAPHARRDSRTRA</sequence>